<dbReference type="Gene3D" id="3.20.20.80">
    <property type="entry name" value="Glycosidases"/>
    <property type="match status" value="1"/>
</dbReference>
<name>A0A7M7RED0_STRPU</name>
<dbReference type="InterPro" id="IPR031919">
    <property type="entry name" value="Fucosidase_C"/>
</dbReference>
<dbReference type="AlphaFoldDB" id="A0A7M7RED0"/>
<dbReference type="Proteomes" id="UP000007110">
    <property type="component" value="Unassembled WGS sequence"/>
</dbReference>
<dbReference type="PANTHER" id="PTHR10030">
    <property type="entry name" value="ALPHA-L-FUCOSIDASE"/>
    <property type="match status" value="1"/>
</dbReference>
<dbReference type="InterPro" id="IPR017853">
    <property type="entry name" value="GH"/>
</dbReference>
<dbReference type="InterPro" id="IPR013780">
    <property type="entry name" value="Glyco_hydro_b"/>
</dbReference>
<proteinExistence type="inferred from homology"/>
<keyword evidence="9" id="KW-0325">Glycoprotein</keyword>
<dbReference type="PRINTS" id="PR00741">
    <property type="entry name" value="GLHYDRLASE29"/>
</dbReference>
<sequence length="462" mass="53066">MIMPSIVNTSLLCLIYISILPLSLCATKYQPNWDSIDSRPLPAWYDEAKFGIFMHWGVYSVPSFYSEWFWYRWKGAEPYPQVVEFMKENYPPGFTYADFARSFTAEFFDPAEWADIIKASGAKYYVLTSKHHEGYTNWPSNSSWNWNSVDVGPQRDLVGDLAAGVRNNTDIHFGLYYSLFEWFNPLFLKDKASGFTTTDYRDRVATPDLYDLVNRYKPEVIWTDGSGTAKSDYWKSTEFLAWLYNDSPVKNTVVTNDRWGDDCPCHHGGYYTCYDRYNPGVLQKHKFEDSMSVTKGGWGYAREKPLRSYHTVPQLLTTLIQVVSCGGNLLLNVGPTKDGRIMPIFEERLRQMGSWLKVNGEGIYSSRPWRKQNDTVNSNVWYTKSPKTEAVYAFLLEWPANNIVYLRDPRVTSTTTVAMLGHALPLKWTGAGGRGMNVTLPLLNPATMPCKWVWTLKLEGVK</sequence>
<dbReference type="KEGG" id="spu:584354"/>
<evidence type="ECO:0000259" key="13">
    <source>
        <dbReference type="Pfam" id="PF16757"/>
    </source>
</evidence>
<dbReference type="Pfam" id="PF01120">
    <property type="entry name" value="Alpha_L_fucos"/>
    <property type="match status" value="1"/>
</dbReference>
<dbReference type="InterPro" id="IPR016286">
    <property type="entry name" value="FUC_metazoa-typ"/>
</dbReference>
<feature type="domain" description="Alpha-L-fucosidase C-terminal" evidence="13">
    <location>
        <begin position="372"/>
        <end position="459"/>
    </location>
</feature>
<evidence type="ECO:0000256" key="6">
    <source>
        <dbReference type="ARBA" id="ARBA00012662"/>
    </source>
</evidence>
<dbReference type="SUPFAM" id="SSF51445">
    <property type="entry name" value="(Trans)glycosidases"/>
    <property type="match status" value="1"/>
</dbReference>
<evidence type="ECO:0000256" key="11">
    <source>
        <dbReference type="PIRNR" id="PIRNR001092"/>
    </source>
</evidence>
<dbReference type="GO" id="GO:0004560">
    <property type="term" value="F:alpha-L-fucosidase activity"/>
    <property type="evidence" value="ECO:0000318"/>
    <property type="project" value="GO_Central"/>
</dbReference>
<dbReference type="EC" id="3.2.1.51" evidence="6"/>
<evidence type="ECO:0000256" key="3">
    <source>
        <dbReference type="ARBA" id="ARBA00004071"/>
    </source>
</evidence>
<dbReference type="GO" id="GO:0005764">
    <property type="term" value="C:lysosome"/>
    <property type="evidence" value="ECO:0000318"/>
    <property type="project" value="GO_Central"/>
</dbReference>
<keyword evidence="7 11" id="KW-0732">Signal</keyword>
<reference evidence="14" key="2">
    <citation type="submission" date="2021-01" db="UniProtKB">
        <authorList>
            <consortium name="EnsemblMetazoa"/>
        </authorList>
    </citation>
    <scope>IDENTIFICATION</scope>
</reference>
<evidence type="ECO:0000256" key="9">
    <source>
        <dbReference type="ARBA" id="ARBA00023180"/>
    </source>
</evidence>
<dbReference type="OMA" id="AQDWNNP"/>
<dbReference type="RefSeq" id="XP_789308.4">
    <property type="nucleotide sequence ID" value="XM_784215.5"/>
</dbReference>
<evidence type="ECO:0000256" key="5">
    <source>
        <dbReference type="ARBA" id="ARBA00011881"/>
    </source>
</evidence>
<protein>
    <recommendedName>
        <fullName evidence="6">alpha-L-fucosidase</fullName>
        <ecNumber evidence="6">3.2.1.51</ecNumber>
    </recommendedName>
</protein>
<comment type="similarity">
    <text evidence="4 11">Belongs to the glycosyl hydrolase 29 family.</text>
</comment>
<dbReference type="Pfam" id="PF16757">
    <property type="entry name" value="Fucosidase_C"/>
    <property type="match status" value="1"/>
</dbReference>
<keyword evidence="15" id="KW-1185">Reference proteome</keyword>
<dbReference type="GO" id="GO:0006004">
    <property type="term" value="P:fucose metabolic process"/>
    <property type="evidence" value="ECO:0000318"/>
    <property type="project" value="GO_Central"/>
</dbReference>
<feature type="chain" id="PRO_5029998741" description="alpha-L-fucosidase" evidence="11">
    <location>
        <begin position="26"/>
        <end position="462"/>
    </location>
</feature>
<dbReference type="PIRSF" id="PIRSF001092">
    <property type="entry name" value="Alpha-L-fucosidase"/>
    <property type="match status" value="1"/>
</dbReference>
<dbReference type="InterPro" id="IPR057739">
    <property type="entry name" value="Glyco_hydro_29_N"/>
</dbReference>
<reference evidence="15" key="1">
    <citation type="submission" date="2015-02" db="EMBL/GenBank/DDBJ databases">
        <title>Genome sequencing for Strongylocentrotus purpuratus.</title>
        <authorList>
            <person name="Murali S."/>
            <person name="Liu Y."/>
            <person name="Vee V."/>
            <person name="English A."/>
            <person name="Wang M."/>
            <person name="Skinner E."/>
            <person name="Han Y."/>
            <person name="Muzny D.M."/>
            <person name="Worley K.C."/>
            <person name="Gibbs R.A."/>
        </authorList>
    </citation>
    <scope>NUCLEOTIDE SEQUENCE</scope>
</reference>
<evidence type="ECO:0000256" key="1">
    <source>
        <dbReference type="ARBA" id="ARBA00000321"/>
    </source>
</evidence>
<evidence type="ECO:0000313" key="14">
    <source>
        <dbReference type="EnsemblMetazoa" id="XP_789308"/>
    </source>
</evidence>
<organism evidence="14 15">
    <name type="scientific">Strongylocentrotus purpuratus</name>
    <name type="common">Purple sea urchin</name>
    <dbReference type="NCBI Taxonomy" id="7668"/>
    <lineage>
        <taxon>Eukaryota</taxon>
        <taxon>Metazoa</taxon>
        <taxon>Echinodermata</taxon>
        <taxon>Eleutherozoa</taxon>
        <taxon>Echinozoa</taxon>
        <taxon>Echinoidea</taxon>
        <taxon>Euechinoidea</taxon>
        <taxon>Echinacea</taxon>
        <taxon>Camarodonta</taxon>
        <taxon>Echinidea</taxon>
        <taxon>Strongylocentrotidae</taxon>
        <taxon>Strongylocentrotus</taxon>
    </lineage>
</organism>
<accession>A0A7M7RED0</accession>
<feature type="signal peptide" evidence="11">
    <location>
        <begin position="1"/>
        <end position="25"/>
    </location>
</feature>
<keyword evidence="8 11" id="KW-0378">Hydrolase</keyword>
<evidence type="ECO:0000256" key="2">
    <source>
        <dbReference type="ARBA" id="ARBA00000419"/>
    </source>
</evidence>
<feature type="domain" description="Glycoside hydrolase family 29 N-terminal" evidence="12">
    <location>
        <begin position="26"/>
        <end position="361"/>
    </location>
</feature>
<evidence type="ECO:0000256" key="8">
    <source>
        <dbReference type="ARBA" id="ARBA00022801"/>
    </source>
</evidence>
<dbReference type="GO" id="GO:0016139">
    <property type="term" value="P:glycoside catabolic process"/>
    <property type="evidence" value="ECO:0000318"/>
    <property type="project" value="GO_Central"/>
</dbReference>
<dbReference type="InterPro" id="IPR000933">
    <property type="entry name" value="Glyco_hydro_29"/>
</dbReference>
<dbReference type="EnsemblMetazoa" id="XM_784215">
    <property type="protein sequence ID" value="XP_789308"/>
    <property type="gene ID" value="LOC584354"/>
</dbReference>
<dbReference type="PANTHER" id="PTHR10030:SF37">
    <property type="entry name" value="ALPHA-L-FUCOSIDASE-RELATED"/>
    <property type="match status" value="1"/>
</dbReference>
<dbReference type="Gene3D" id="2.60.40.1180">
    <property type="entry name" value="Golgi alpha-mannosidase II"/>
    <property type="match status" value="1"/>
</dbReference>
<evidence type="ECO:0000256" key="7">
    <source>
        <dbReference type="ARBA" id="ARBA00022729"/>
    </source>
</evidence>
<comment type="catalytic activity">
    <reaction evidence="1">
        <text>a neolactoside IV(2)-alpha-Fuc-nLc4Cer(d18:1(4E)) + H2O = a neolactoside nLc4Cer(d18:1(4E)) + L-fucose</text>
        <dbReference type="Rhea" id="RHEA:48224"/>
        <dbReference type="ChEBI" id="CHEBI:2181"/>
        <dbReference type="ChEBI" id="CHEBI:15377"/>
        <dbReference type="ChEBI" id="CHEBI:17006"/>
        <dbReference type="ChEBI" id="CHEBI:28691"/>
    </reaction>
    <physiologicalReaction direction="left-to-right" evidence="1">
        <dbReference type="Rhea" id="RHEA:48225"/>
    </physiologicalReaction>
</comment>
<evidence type="ECO:0000259" key="12">
    <source>
        <dbReference type="Pfam" id="PF01120"/>
    </source>
</evidence>
<evidence type="ECO:0000256" key="10">
    <source>
        <dbReference type="ARBA" id="ARBA00023295"/>
    </source>
</evidence>
<dbReference type="OrthoDB" id="6039950at2759"/>
<dbReference type="FunFam" id="2.60.40.1180:FF:000013">
    <property type="entry name" value="Alpha-L-fucosidase"/>
    <property type="match status" value="1"/>
</dbReference>
<keyword evidence="10 11" id="KW-0326">Glycosidase</keyword>
<comment type="subunit">
    <text evidence="5">Homotetramer.</text>
</comment>
<dbReference type="GeneID" id="584354"/>
<evidence type="ECO:0000313" key="15">
    <source>
        <dbReference type="Proteomes" id="UP000007110"/>
    </source>
</evidence>
<comment type="catalytic activity">
    <reaction evidence="2">
        <text>a neolactoside IV(2)-alpha-Fuc-nLc4Cer(d18:0) + H2O = a neolactoside nLc4Cer(d18:0) + L-fucose</text>
        <dbReference type="Rhea" id="RHEA:49308"/>
        <dbReference type="ChEBI" id="CHEBI:2181"/>
        <dbReference type="ChEBI" id="CHEBI:15377"/>
        <dbReference type="ChEBI" id="CHEBI:91119"/>
        <dbReference type="ChEBI" id="CHEBI:91121"/>
    </reaction>
    <physiologicalReaction direction="left-to-right" evidence="2">
        <dbReference type="Rhea" id="RHEA:49309"/>
    </physiologicalReaction>
</comment>
<comment type="function">
    <text evidence="3">Alpha-L-fucosidase is responsible for hydrolyzing the alpha-1,6-linked fucose joined to the reducing-end N-acetylglucosamine of the carbohydrate moieties of glycoproteins.</text>
</comment>
<dbReference type="SMART" id="SM00812">
    <property type="entry name" value="Alpha_L_fucos"/>
    <property type="match status" value="1"/>
</dbReference>
<dbReference type="InParanoid" id="A0A7M7RED0"/>
<dbReference type="FunFam" id="3.20.20.80:FF:000027">
    <property type="entry name" value="Alpha-L-fucosidase"/>
    <property type="match status" value="1"/>
</dbReference>
<evidence type="ECO:0000256" key="4">
    <source>
        <dbReference type="ARBA" id="ARBA00007951"/>
    </source>
</evidence>